<evidence type="ECO:0000313" key="1">
    <source>
        <dbReference type="EMBL" id="KKQ35287.1"/>
    </source>
</evidence>
<comment type="caution">
    <text evidence="1">The sequence shown here is derived from an EMBL/GenBank/DDBJ whole genome shotgun (WGS) entry which is preliminary data.</text>
</comment>
<gene>
    <name evidence="1" type="ORF">US50_C0019G0009</name>
</gene>
<sequence length="58" mass="6828">MLSKNRVKKIEENIAQMDEQEKSTKYKYVFSTQEDYEEAKKQGLIDPKGYMPALILDI</sequence>
<protein>
    <submittedName>
        <fullName evidence="1">Uncharacterized protein</fullName>
    </submittedName>
</protein>
<reference evidence="1 2" key="1">
    <citation type="journal article" date="2015" name="Nature">
        <title>rRNA introns, odd ribosomes, and small enigmatic genomes across a large radiation of phyla.</title>
        <authorList>
            <person name="Brown C.T."/>
            <person name="Hug L.A."/>
            <person name="Thomas B.C."/>
            <person name="Sharon I."/>
            <person name="Castelle C.J."/>
            <person name="Singh A."/>
            <person name="Wilkins M.J."/>
            <person name="Williams K.H."/>
            <person name="Banfield J.F."/>
        </authorList>
    </citation>
    <scope>NUCLEOTIDE SEQUENCE [LARGE SCALE GENOMIC DNA]</scope>
</reference>
<evidence type="ECO:0000313" key="2">
    <source>
        <dbReference type="Proteomes" id="UP000033876"/>
    </source>
</evidence>
<dbReference type="Proteomes" id="UP000033876">
    <property type="component" value="Unassembled WGS sequence"/>
</dbReference>
<accession>A0A0G0GZ56</accession>
<dbReference type="AlphaFoldDB" id="A0A0G0GZ56"/>
<proteinExistence type="predicted"/>
<organism evidence="1 2">
    <name type="scientific">Candidatus Nomurabacteria bacterium GW2011_GWB1_37_5</name>
    <dbReference type="NCBI Taxonomy" id="1618742"/>
    <lineage>
        <taxon>Bacteria</taxon>
        <taxon>Candidatus Nomuraibacteriota</taxon>
    </lineage>
</organism>
<name>A0A0G0GZ56_9BACT</name>
<dbReference type="EMBL" id="LBTF01000019">
    <property type="protein sequence ID" value="KKQ35287.1"/>
    <property type="molecule type" value="Genomic_DNA"/>
</dbReference>